<dbReference type="Gene3D" id="3.30.300.30">
    <property type="match status" value="1"/>
</dbReference>
<evidence type="ECO:0000313" key="4">
    <source>
        <dbReference type="Proteomes" id="UP000605361"/>
    </source>
</evidence>
<dbReference type="CDD" id="cd05930">
    <property type="entry name" value="A_NRPS"/>
    <property type="match status" value="1"/>
</dbReference>
<sequence>MTHPDVPTMVCAAAERYPTAVAIEDGDRRVSYEELVEAARRMASEFVTPGQVIALHLPRGADFITAALAAMLAGAPFLPIDPHLPAERVEQMITLADAGIVVRGEDGTTAARPRQAVAPPAGPVPAYIIFTSGSLGEPKGVEVSHAGLSNLVRWHNAAYGVASGTRALHTAGISFDAAIWEIWPYVCAGATVVVAPDEVRTTPDLLAEFAAERDIEIAFVTTPVAEELLRMPEVKPGWRLLLTGGDRLRMSRRPEGWRIVNHYGPTEATVVTTAVDVTACADPSRPPIGRPIAGAEVLLIGRDGEAVATGESGEIVIGGEGVALGYRGRPDLTEATFVALPGRPGRWYRTGDMARALPDGNLDFLGRVNAEQLKVRGVRVEAAEIEDAMLRHPHVRAALAVITGPASSESRLTLLVVGDGTAISAREARAFLSGHLAPWCLPDRFMWVPRLPLTANGKVDRAAARELASGGQESR</sequence>
<accession>A0A931A647</accession>
<comment type="caution">
    <text evidence="3">The sequence shown here is derived from an EMBL/GenBank/DDBJ whole genome shotgun (WGS) entry which is preliminary data.</text>
</comment>
<feature type="domain" description="AMP-binding enzyme C-terminal" evidence="2">
    <location>
        <begin position="384"/>
        <end position="458"/>
    </location>
</feature>
<proteinExistence type="predicted"/>
<reference evidence="3" key="1">
    <citation type="submission" date="2020-11" db="EMBL/GenBank/DDBJ databases">
        <title>Whole-genome analyses of Nonomuraea sp. K274.</title>
        <authorList>
            <person name="Veyisoglu A."/>
        </authorList>
    </citation>
    <scope>NUCLEOTIDE SEQUENCE</scope>
    <source>
        <strain evidence="3">K274</strain>
    </source>
</reference>
<dbReference type="EMBL" id="JADOGI010000038">
    <property type="protein sequence ID" value="MBF8187061.1"/>
    <property type="molecule type" value="Genomic_DNA"/>
</dbReference>
<dbReference type="InterPro" id="IPR045851">
    <property type="entry name" value="AMP-bd_C_sf"/>
</dbReference>
<dbReference type="Pfam" id="PF00501">
    <property type="entry name" value="AMP-binding"/>
    <property type="match status" value="1"/>
</dbReference>
<feature type="domain" description="AMP-dependent synthetase/ligase" evidence="1">
    <location>
        <begin position="13"/>
        <end position="326"/>
    </location>
</feature>
<dbReference type="Proteomes" id="UP000605361">
    <property type="component" value="Unassembled WGS sequence"/>
</dbReference>
<keyword evidence="4" id="KW-1185">Reference proteome</keyword>
<dbReference type="NCBIfam" id="TIGR01733">
    <property type="entry name" value="AA-adenyl-dom"/>
    <property type="match status" value="1"/>
</dbReference>
<dbReference type="InterPro" id="IPR000873">
    <property type="entry name" value="AMP-dep_synth/lig_dom"/>
</dbReference>
<dbReference type="InterPro" id="IPR042099">
    <property type="entry name" value="ANL_N_sf"/>
</dbReference>
<dbReference type="Gene3D" id="3.40.50.12780">
    <property type="entry name" value="N-terminal domain of ligase-like"/>
    <property type="match status" value="1"/>
</dbReference>
<protein>
    <submittedName>
        <fullName evidence="3">Amino acid adenylation domain-containing protein</fullName>
    </submittedName>
</protein>
<dbReference type="GO" id="GO:0005737">
    <property type="term" value="C:cytoplasm"/>
    <property type="evidence" value="ECO:0007669"/>
    <property type="project" value="TreeGrafter"/>
</dbReference>
<name>A0A931A647_9ACTN</name>
<dbReference type="GO" id="GO:0031177">
    <property type="term" value="F:phosphopantetheine binding"/>
    <property type="evidence" value="ECO:0007669"/>
    <property type="project" value="TreeGrafter"/>
</dbReference>
<dbReference type="AlphaFoldDB" id="A0A931A647"/>
<evidence type="ECO:0000313" key="3">
    <source>
        <dbReference type="EMBL" id="MBF8187061.1"/>
    </source>
</evidence>
<gene>
    <name evidence="3" type="ORF">ITP53_15215</name>
</gene>
<dbReference type="PANTHER" id="PTHR45527">
    <property type="entry name" value="NONRIBOSOMAL PEPTIDE SYNTHETASE"/>
    <property type="match status" value="1"/>
</dbReference>
<dbReference type="InterPro" id="IPR025110">
    <property type="entry name" value="AMP-bd_C"/>
</dbReference>
<evidence type="ECO:0000259" key="2">
    <source>
        <dbReference type="Pfam" id="PF13193"/>
    </source>
</evidence>
<evidence type="ECO:0000259" key="1">
    <source>
        <dbReference type="Pfam" id="PF00501"/>
    </source>
</evidence>
<dbReference type="InterPro" id="IPR010071">
    <property type="entry name" value="AA_adenyl_dom"/>
</dbReference>
<dbReference type="RefSeq" id="WP_195896030.1">
    <property type="nucleotide sequence ID" value="NZ_JADOGI010000038.1"/>
</dbReference>
<organism evidence="3 4">
    <name type="scientific">Nonomuraea cypriaca</name>
    <dbReference type="NCBI Taxonomy" id="1187855"/>
    <lineage>
        <taxon>Bacteria</taxon>
        <taxon>Bacillati</taxon>
        <taxon>Actinomycetota</taxon>
        <taxon>Actinomycetes</taxon>
        <taxon>Streptosporangiales</taxon>
        <taxon>Streptosporangiaceae</taxon>
        <taxon>Nonomuraea</taxon>
    </lineage>
</organism>
<dbReference type="Pfam" id="PF13193">
    <property type="entry name" value="AMP-binding_C"/>
    <property type="match status" value="1"/>
</dbReference>
<dbReference type="GO" id="GO:0043041">
    <property type="term" value="P:amino acid activation for nonribosomal peptide biosynthetic process"/>
    <property type="evidence" value="ECO:0007669"/>
    <property type="project" value="TreeGrafter"/>
</dbReference>
<dbReference type="PANTHER" id="PTHR45527:SF1">
    <property type="entry name" value="FATTY ACID SYNTHASE"/>
    <property type="match status" value="1"/>
</dbReference>
<dbReference type="SUPFAM" id="SSF56801">
    <property type="entry name" value="Acetyl-CoA synthetase-like"/>
    <property type="match status" value="1"/>
</dbReference>
<dbReference type="GO" id="GO:0044550">
    <property type="term" value="P:secondary metabolite biosynthetic process"/>
    <property type="evidence" value="ECO:0007669"/>
    <property type="project" value="TreeGrafter"/>
</dbReference>